<feature type="region of interest" description="Disordered" evidence="1">
    <location>
        <begin position="82"/>
        <end position="102"/>
    </location>
</feature>
<sequence>MKNLTKMAPKRKYKQYQKSLVNRLPRRTRHRYLKDILNGRVSEPILSSILSHNLEDGPYSRESQEIPVSDGNINLNFEAEEIHCSDDADDDSSTLILTNEER</sequence>
<proteinExistence type="predicted"/>
<accession>A0A8J2PE77</accession>
<feature type="non-terminal residue" evidence="2">
    <location>
        <position position="102"/>
    </location>
</feature>
<evidence type="ECO:0000313" key="2">
    <source>
        <dbReference type="EMBL" id="CAG7733971.1"/>
    </source>
</evidence>
<feature type="compositionally biased region" description="Polar residues" evidence="1">
    <location>
        <begin position="93"/>
        <end position="102"/>
    </location>
</feature>
<comment type="caution">
    <text evidence="2">The sequence shown here is derived from an EMBL/GenBank/DDBJ whole genome shotgun (WGS) entry which is preliminary data.</text>
</comment>
<evidence type="ECO:0000313" key="3">
    <source>
        <dbReference type="Proteomes" id="UP000708208"/>
    </source>
</evidence>
<protein>
    <submittedName>
        <fullName evidence="2">Uncharacterized protein</fullName>
    </submittedName>
</protein>
<dbReference type="AlphaFoldDB" id="A0A8J2PE77"/>
<dbReference type="EMBL" id="CAJVCH010260123">
    <property type="protein sequence ID" value="CAG7733971.1"/>
    <property type="molecule type" value="Genomic_DNA"/>
</dbReference>
<keyword evidence="3" id="KW-1185">Reference proteome</keyword>
<name>A0A8J2PE77_9HEXA</name>
<dbReference type="Proteomes" id="UP000708208">
    <property type="component" value="Unassembled WGS sequence"/>
</dbReference>
<evidence type="ECO:0000256" key="1">
    <source>
        <dbReference type="SAM" id="MobiDB-lite"/>
    </source>
</evidence>
<organism evidence="2 3">
    <name type="scientific">Allacma fusca</name>
    <dbReference type="NCBI Taxonomy" id="39272"/>
    <lineage>
        <taxon>Eukaryota</taxon>
        <taxon>Metazoa</taxon>
        <taxon>Ecdysozoa</taxon>
        <taxon>Arthropoda</taxon>
        <taxon>Hexapoda</taxon>
        <taxon>Collembola</taxon>
        <taxon>Symphypleona</taxon>
        <taxon>Sminthuridae</taxon>
        <taxon>Allacma</taxon>
    </lineage>
</organism>
<reference evidence="2" key="1">
    <citation type="submission" date="2021-06" db="EMBL/GenBank/DDBJ databases">
        <authorList>
            <person name="Hodson N. C."/>
            <person name="Mongue J. A."/>
            <person name="Jaron S. K."/>
        </authorList>
    </citation>
    <scope>NUCLEOTIDE SEQUENCE</scope>
</reference>
<gene>
    <name evidence="2" type="ORF">AFUS01_LOCUS22384</name>
</gene>